<dbReference type="SUPFAM" id="SSF56601">
    <property type="entry name" value="beta-lactamase/transpeptidase-like"/>
    <property type="match status" value="1"/>
</dbReference>
<feature type="domain" description="Penicillin-binding protein dimerisation" evidence="6">
    <location>
        <begin position="52"/>
        <end position="208"/>
    </location>
</feature>
<feature type="compositionally biased region" description="Gly residues" evidence="4">
    <location>
        <begin position="685"/>
        <end position="703"/>
    </location>
</feature>
<dbReference type="EMBL" id="DXDD01000129">
    <property type="protein sequence ID" value="HIY61075.1"/>
    <property type="molecule type" value="Genomic_DNA"/>
</dbReference>
<gene>
    <name evidence="7" type="ORF">H9831_10435</name>
</gene>
<comment type="similarity">
    <text evidence="2">Belongs to the transpeptidase family.</text>
</comment>
<reference evidence="7" key="2">
    <citation type="submission" date="2021-04" db="EMBL/GenBank/DDBJ databases">
        <authorList>
            <person name="Gilroy R."/>
        </authorList>
    </citation>
    <scope>NUCLEOTIDE SEQUENCE</scope>
    <source>
        <strain evidence="7">ChiSxjej3B15-24422</strain>
    </source>
</reference>
<dbReference type="PANTHER" id="PTHR30627:SF1">
    <property type="entry name" value="PEPTIDOGLYCAN D,D-TRANSPEPTIDASE FTSI"/>
    <property type="match status" value="1"/>
</dbReference>
<dbReference type="Proteomes" id="UP000824007">
    <property type="component" value="Unassembled WGS sequence"/>
</dbReference>
<dbReference type="InterPro" id="IPR036138">
    <property type="entry name" value="PBP_dimer_sf"/>
</dbReference>
<evidence type="ECO:0000259" key="6">
    <source>
        <dbReference type="Pfam" id="PF03717"/>
    </source>
</evidence>
<dbReference type="SUPFAM" id="SSF56519">
    <property type="entry name" value="Penicillin binding protein dimerisation domain"/>
    <property type="match status" value="1"/>
</dbReference>
<organism evidence="7 8">
    <name type="scientific">Candidatus Eisenbergiella pullistercoris</name>
    <dbReference type="NCBI Taxonomy" id="2838555"/>
    <lineage>
        <taxon>Bacteria</taxon>
        <taxon>Bacillati</taxon>
        <taxon>Bacillota</taxon>
        <taxon>Clostridia</taxon>
        <taxon>Lachnospirales</taxon>
        <taxon>Lachnospiraceae</taxon>
        <taxon>Eisenbergiella</taxon>
    </lineage>
</organism>
<dbReference type="GO" id="GO:0071555">
    <property type="term" value="P:cell wall organization"/>
    <property type="evidence" value="ECO:0007669"/>
    <property type="project" value="TreeGrafter"/>
</dbReference>
<evidence type="ECO:0000256" key="4">
    <source>
        <dbReference type="SAM" id="MobiDB-lite"/>
    </source>
</evidence>
<dbReference type="Gene3D" id="3.90.1310.10">
    <property type="entry name" value="Penicillin-binding protein 2a (Domain 2)"/>
    <property type="match status" value="1"/>
</dbReference>
<evidence type="ECO:0000256" key="2">
    <source>
        <dbReference type="ARBA" id="ARBA00007171"/>
    </source>
</evidence>
<keyword evidence="3" id="KW-0472">Membrane</keyword>
<dbReference type="Pfam" id="PF03717">
    <property type="entry name" value="PBP_dimer"/>
    <property type="match status" value="1"/>
</dbReference>
<dbReference type="AlphaFoldDB" id="A0A9D2C7J0"/>
<dbReference type="InterPro" id="IPR005311">
    <property type="entry name" value="PBP_dimer"/>
</dbReference>
<evidence type="ECO:0000256" key="1">
    <source>
        <dbReference type="ARBA" id="ARBA00004370"/>
    </source>
</evidence>
<dbReference type="PANTHER" id="PTHR30627">
    <property type="entry name" value="PEPTIDOGLYCAN D,D-TRANSPEPTIDASE"/>
    <property type="match status" value="1"/>
</dbReference>
<comment type="subcellular location">
    <subcellularLocation>
        <location evidence="1">Membrane</location>
    </subcellularLocation>
</comment>
<accession>A0A9D2C7J0</accession>
<dbReference type="GO" id="GO:0008658">
    <property type="term" value="F:penicillin binding"/>
    <property type="evidence" value="ECO:0007669"/>
    <property type="project" value="InterPro"/>
</dbReference>
<dbReference type="GO" id="GO:0005886">
    <property type="term" value="C:plasma membrane"/>
    <property type="evidence" value="ECO:0007669"/>
    <property type="project" value="TreeGrafter"/>
</dbReference>
<evidence type="ECO:0000313" key="8">
    <source>
        <dbReference type="Proteomes" id="UP000824007"/>
    </source>
</evidence>
<protein>
    <submittedName>
        <fullName evidence="7">Penicillin-binding protein 2</fullName>
    </submittedName>
</protein>
<proteinExistence type="inferred from homology"/>
<sequence length="786" mass="84557">MQKKLVVLYLCVLLAFAGLSARLFLINRDNGEQYEKQVLSQQQYSSRTLPYKRGEITDRKGTKLAVSEKVYNVILDCKLMNEEEEYLEPTISALVSCFGADEGKIRSYNADNPDSQYYVIKKQCTYDEIAPFQELEADEETGKYIQGVWFEEEYRRSYPFGTLACDVIGFVSGDNEGTYGLEEYYNNVLSGINGREYGYMNDDANLERTTKAAVDGQNLVSTLDVNIQSIVEEKLQEFDNTYKDAVREGHGARNVGCVIMEVDSGEVLAMASYPNFDLNDPFNSDALIGQNMVEEDGTILADVINEAALAGMDNDTLYRQLNYLWRNYCISNTYEPGSTMKPFTAAAGLESGALTGNETYDCGGSLVVAEGQRPIKCHNVYGDGVLTISQAIERSCNVALMKMGQAIGKTTLLKYMEDFNFGLKTNIDLAGEARTASLVFTEDTMGPVELATTTFGQGFNVTMIQMITGFCALINGGYYYEPHMVSQITSSDGSVVRNIEPRLLKQVVSEETSEKIRDYCLQVVIGENGTGHTARPAGYLIGGKTGTAETQPRGNNEYVVSFMGYAPADDPEIAIYVVVDRPNSEDQDDAKFATRIVRSILTEVLPYLDIFMTEPLSEEEQQELEQQQIAYQQALVSGNDVSGNGGTEETDGAENGSGAAGAGGTGNADGTDAGGTGSGENADGTGAGGTGNADGTDAGGTGSGENADGTGAGETGTADGTGNGEEQDNGGYTMEDITVDPETGEGVLPDGTRVDPETGEVIGNVELGLPEPNLPLGEADEGDSPF</sequence>
<name>A0A9D2C7J0_9FIRM</name>
<feature type="compositionally biased region" description="Low complexity" evidence="4">
    <location>
        <begin position="766"/>
        <end position="777"/>
    </location>
</feature>
<dbReference type="InterPro" id="IPR001460">
    <property type="entry name" value="PCN-bd_Tpept"/>
</dbReference>
<evidence type="ECO:0000259" key="5">
    <source>
        <dbReference type="Pfam" id="PF00905"/>
    </source>
</evidence>
<evidence type="ECO:0000313" key="7">
    <source>
        <dbReference type="EMBL" id="HIY61075.1"/>
    </source>
</evidence>
<feature type="region of interest" description="Disordered" evidence="4">
    <location>
        <begin position="638"/>
        <end position="786"/>
    </location>
</feature>
<dbReference type="Gene3D" id="3.40.710.10">
    <property type="entry name" value="DD-peptidase/beta-lactamase superfamily"/>
    <property type="match status" value="1"/>
</dbReference>
<dbReference type="InterPro" id="IPR050515">
    <property type="entry name" value="Beta-lactam/transpept"/>
</dbReference>
<feature type="compositionally biased region" description="Gly residues" evidence="4">
    <location>
        <begin position="710"/>
        <end position="723"/>
    </location>
</feature>
<feature type="compositionally biased region" description="Gly residues" evidence="4">
    <location>
        <begin position="658"/>
        <end position="678"/>
    </location>
</feature>
<dbReference type="Pfam" id="PF00905">
    <property type="entry name" value="Transpeptidase"/>
    <property type="match status" value="1"/>
</dbReference>
<comment type="caution">
    <text evidence="7">The sequence shown here is derived from an EMBL/GenBank/DDBJ whole genome shotgun (WGS) entry which is preliminary data.</text>
</comment>
<reference evidence="7" key="1">
    <citation type="journal article" date="2021" name="PeerJ">
        <title>Extensive microbial diversity within the chicken gut microbiome revealed by metagenomics and culture.</title>
        <authorList>
            <person name="Gilroy R."/>
            <person name="Ravi A."/>
            <person name="Getino M."/>
            <person name="Pursley I."/>
            <person name="Horton D.L."/>
            <person name="Alikhan N.F."/>
            <person name="Baker D."/>
            <person name="Gharbi K."/>
            <person name="Hall N."/>
            <person name="Watson M."/>
            <person name="Adriaenssens E.M."/>
            <person name="Foster-Nyarko E."/>
            <person name="Jarju S."/>
            <person name="Secka A."/>
            <person name="Antonio M."/>
            <person name="Oren A."/>
            <person name="Chaudhuri R.R."/>
            <person name="La Ragione R."/>
            <person name="Hildebrand F."/>
            <person name="Pallen M.J."/>
        </authorList>
    </citation>
    <scope>NUCLEOTIDE SEQUENCE</scope>
    <source>
        <strain evidence="7">ChiSxjej3B15-24422</strain>
    </source>
</reference>
<dbReference type="InterPro" id="IPR012338">
    <property type="entry name" value="Beta-lactam/transpept-like"/>
</dbReference>
<feature type="domain" description="Penicillin-binding protein transpeptidase" evidence="5">
    <location>
        <begin position="256"/>
        <end position="601"/>
    </location>
</feature>
<evidence type="ECO:0000256" key="3">
    <source>
        <dbReference type="ARBA" id="ARBA00023136"/>
    </source>
</evidence>